<evidence type="ECO:0000256" key="1">
    <source>
        <dbReference type="SAM" id="SignalP"/>
    </source>
</evidence>
<keyword evidence="3" id="KW-1185">Reference proteome</keyword>
<gene>
    <name evidence="2" type="ORF">GRI44_08375</name>
</gene>
<feature type="signal peptide" evidence="1">
    <location>
        <begin position="1"/>
        <end position="23"/>
    </location>
</feature>
<dbReference type="InterPro" id="IPR011990">
    <property type="entry name" value="TPR-like_helical_dom_sf"/>
</dbReference>
<evidence type="ECO:0000313" key="3">
    <source>
        <dbReference type="Proteomes" id="UP000473531"/>
    </source>
</evidence>
<proteinExistence type="predicted"/>
<evidence type="ECO:0000313" key="2">
    <source>
        <dbReference type="EMBL" id="MXP14764.1"/>
    </source>
</evidence>
<dbReference type="Proteomes" id="UP000473531">
    <property type="component" value="Unassembled WGS sequence"/>
</dbReference>
<organism evidence="2 3">
    <name type="scientific">Allopontixanthobacter confluentis</name>
    <dbReference type="NCBI Taxonomy" id="1849021"/>
    <lineage>
        <taxon>Bacteria</taxon>
        <taxon>Pseudomonadati</taxon>
        <taxon>Pseudomonadota</taxon>
        <taxon>Alphaproteobacteria</taxon>
        <taxon>Sphingomonadales</taxon>
        <taxon>Erythrobacteraceae</taxon>
        <taxon>Allopontixanthobacter</taxon>
    </lineage>
</organism>
<keyword evidence="1" id="KW-0732">Signal</keyword>
<dbReference type="AlphaFoldDB" id="A0A6L7GHK7"/>
<dbReference type="EMBL" id="WTYU01000002">
    <property type="protein sequence ID" value="MXP14764.1"/>
    <property type="molecule type" value="Genomic_DNA"/>
</dbReference>
<dbReference type="RefSeq" id="WP_160601382.1">
    <property type="nucleotide sequence ID" value="NZ_WTYU01000002.1"/>
</dbReference>
<dbReference type="Gene3D" id="1.25.40.10">
    <property type="entry name" value="Tetratricopeptide repeat domain"/>
    <property type="match status" value="1"/>
</dbReference>
<name>A0A6L7GHK7_9SPHN</name>
<dbReference type="PROSITE" id="PS51257">
    <property type="entry name" value="PROKAR_LIPOPROTEIN"/>
    <property type="match status" value="1"/>
</dbReference>
<accession>A0A6L7GHK7</accession>
<dbReference type="OrthoDB" id="7190835at2"/>
<dbReference type="SUPFAM" id="SSF48452">
    <property type="entry name" value="TPR-like"/>
    <property type="match status" value="1"/>
</dbReference>
<feature type="chain" id="PRO_5027007329" evidence="1">
    <location>
        <begin position="24"/>
        <end position="262"/>
    </location>
</feature>
<comment type="caution">
    <text evidence="2">The sequence shown here is derived from an EMBL/GenBank/DDBJ whole genome shotgun (WGS) entry which is preliminary data.</text>
</comment>
<reference evidence="2 3" key="1">
    <citation type="submission" date="2019-12" db="EMBL/GenBank/DDBJ databases">
        <title>Genomic-based taxomic classification of the family Erythrobacteraceae.</title>
        <authorList>
            <person name="Xu L."/>
        </authorList>
    </citation>
    <scope>NUCLEOTIDE SEQUENCE [LARGE SCALE GENOMIC DNA]</scope>
    <source>
        <strain evidence="2 3">KCTC 52259</strain>
    </source>
</reference>
<sequence>MMTKKYSRARNVALFLAVVPALAGCKMLGLSNGFASSSSLDQRLPDDFGAEQLAAGRKALADGDTMGAIDSFHLAKLYPAHAAAASNGLAVAYSHLGRADLTERYFQVAVSLAPEDDRYRSNLARFYTRNPIPRVADPGAALATLLASGPLPVDAPIDVAIEEQALPVVARGGGITVEQAGTRMRRVSRNEVFISDAPTAPQNVSSSRERQAVIEVGSRRPQATAIRIRTQAANTAQAPDYPIRVKLAQKPDYPIRIKLAPR</sequence>
<protein>
    <submittedName>
        <fullName evidence="2">Uncharacterized protein</fullName>
    </submittedName>
</protein>